<dbReference type="PANTHER" id="PTHR21198">
    <property type="entry name" value="GLUTAMATE RACEMASE"/>
    <property type="match status" value="1"/>
</dbReference>
<dbReference type="AlphaFoldDB" id="A0A979G511"/>
<evidence type="ECO:0000313" key="3">
    <source>
        <dbReference type="EMBL" id="ACU60871.1"/>
    </source>
</evidence>
<name>A0A979G511_CHIPD</name>
<sequence length="238" mass="26376">MTKKLGIIGGMGSHAASWLFKRITDLSYGEKDQEYIDVLLHNNTAIPDRTRAIVYNETSPLPELLRSVKILNNNDVDVAVMACLTAYHFKSSLAPVFNGYFADPIEFTVERLQEMFGDLDGLKVGVIASTGTLRSRIFQKALEPLGATVICLEGDEQERYFMGPIYKPDGLKSGHASAEAIRLFAHQVPLLQDKGADVVIGACSEVPLVLNEENVKMPYVDVFELLAQKVVDTCYQYI</sequence>
<dbReference type="RefSeq" id="WP_012791047.1">
    <property type="nucleotide sequence ID" value="NC_013132.1"/>
</dbReference>
<dbReference type="Proteomes" id="UP000002215">
    <property type="component" value="Chromosome"/>
</dbReference>
<keyword evidence="2" id="KW-0413">Isomerase</keyword>
<protein>
    <submittedName>
        <fullName evidence="3">Aspartate racemase</fullName>
    </submittedName>
</protein>
<dbReference type="GO" id="GO:0047661">
    <property type="term" value="F:amino-acid racemase activity"/>
    <property type="evidence" value="ECO:0007669"/>
    <property type="project" value="InterPro"/>
</dbReference>
<proteinExistence type="inferred from homology"/>
<dbReference type="Gene3D" id="3.40.50.1860">
    <property type="match status" value="2"/>
</dbReference>
<reference evidence="4" key="1">
    <citation type="submission" date="2009-08" db="EMBL/GenBank/DDBJ databases">
        <title>The complete genome of Chitinophaga pinensis DSM 2588.</title>
        <authorList>
            <consortium name="US DOE Joint Genome Institute (JGI-PGF)"/>
            <person name="Lucas S."/>
            <person name="Copeland A."/>
            <person name="Lapidus A."/>
            <person name="Glavina del Rio T."/>
            <person name="Dalin E."/>
            <person name="Tice H."/>
            <person name="Bruce D."/>
            <person name="Goodwin L."/>
            <person name="Pitluck S."/>
            <person name="Kyrpides N."/>
            <person name="Mavromatis K."/>
            <person name="Ivanova N."/>
            <person name="Mikhailova N."/>
            <person name="Sims D."/>
            <person name="Meinche L."/>
            <person name="Brettin T."/>
            <person name="Detter J.C."/>
            <person name="Han C."/>
            <person name="Larimer F."/>
            <person name="Land M."/>
            <person name="Hauser L."/>
            <person name="Markowitz V."/>
            <person name="Cheng J.-F."/>
            <person name="Hugenholtz P."/>
            <person name="Woyke T."/>
            <person name="Wu D."/>
            <person name="Spring S."/>
            <person name="Klenk H.-P."/>
            <person name="Eisen J.A."/>
        </authorList>
    </citation>
    <scope>NUCLEOTIDE SEQUENCE [LARGE SCALE GENOMIC DNA]</scope>
    <source>
        <strain evidence="4">ATCC 43595 / DSM 2588 / LMG 13176 / NBRC 15968 / NCIMB 11800 / UQM 2034</strain>
    </source>
</reference>
<comment type="similarity">
    <text evidence="1">Belongs to the aspartate/glutamate racemases family.</text>
</comment>
<dbReference type="InterPro" id="IPR001920">
    <property type="entry name" value="Asp/Glu_race"/>
</dbReference>
<dbReference type="InterPro" id="IPR015942">
    <property type="entry name" value="Asp/Glu/hydantoin_racemase"/>
</dbReference>
<reference evidence="3 4" key="2">
    <citation type="journal article" date="2010" name="Stand. Genomic Sci.">
        <title>Complete genome sequence of Chitinophaga pinensis type strain (UQM 2034).</title>
        <authorList>
            <person name="Glavina Del Rio T."/>
            <person name="Abt B."/>
            <person name="Spring S."/>
            <person name="Lapidus A."/>
            <person name="Nolan M."/>
            <person name="Tice H."/>
            <person name="Copeland A."/>
            <person name="Cheng J.F."/>
            <person name="Chen F."/>
            <person name="Bruce D."/>
            <person name="Goodwin L."/>
            <person name="Pitluck S."/>
            <person name="Ivanova N."/>
            <person name="Mavromatis K."/>
            <person name="Mikhailova N."/>
            <person name="Pati A."/>
            <person name="Chen A."/>
            <person name="Palaniappan K."/>
            <person name="Land M."/>
            <person name="Hauser L."/>
            <person name="Chang Y.J."/>
            <person name="Jeffries C.D."/>
            <person name="Chain P."/>
            <person name="Saunders E."/>
            <person name="Detter J.C."/>
            <person name="Brettin T."/>
            <person name="Rohde M."/>
            <person name="Goker M."/>
            <person name="Bristow J."/>
            <person name="Eisen J.A."/>
            <person name="Markowitz V."/>
            <person name="Hugenholtz P."/>
            <person name="Kyrpides N.C."/>
            <person name="Klenk H.P."/>
            <person name="Lucas S."/>
        </authorList>
    </citation>
    <scope>NUCLEOTIDE SEQUENCE [LARGE SCALE GENOMIC DNA]</scope>
    <source>
        <strain evidence="4">ATCC 43595 / DSM 2588 / LMG 13176 / NBRC 15968 / NCIMB 11800 / UQM 2034</strain>
    </source>
</reference>
<dbReference type="KEGG" id="cpi:Cpin_3404"/>
<dbReference type="PANTHER" id="PTHR21198:SF7">
    <property type="entry name" value="ASPARTATE-GLUTAMATE RACEMASE FAMILY"/>
    <property type="match status" value="1"/>
</dbReference>
<dbReference type="EMBL" id="CP001699">
    <property type="protein sequence ID" value="ACU60871.1"/>
    <property type="molecule type" value="Genomic_DNA"/>
</dbReference>
<accession>A0A979G511</accession>
<dbReference type="Pfam" id="PF01177">
    <property type="entry name" value="Asp_Glu_race"/>
    <property type="match status" value="1"/>
</dbReference>
<dbReference type="InterPro" id="IPR004380">
    <property type="entry name" value="Asp_race"/>
</dbReference>
<evidence type="ECO:0000256" key="1">
    <source>
        <dbReference type="ARBA" id="ARBA00007847"/>
    </source>
</evidence>
<dbReference type="NCBIfam" id="TIGR00035">
    <property type="entry name" value="asp_race"/>
    <property type="match status" value="1"/>
</dbReference>
<dbReference type="OrthoDB" id="9803739at2"/>
<dbReference type="SUPFAM" id="SSF53681">
    <property type="entry name" value="Aspartate/glutamate racemase"/>
    <property type="match status" value="2"/>
</dbReference>
<gene>
    <name evidence="3" type="ordered locus">Cpin_3404</name>
</gene>
<evidence type="ECO:0000313" key="4">
    <source>
        <dbReference type="Proteomes" id="UP000002215"/>
    </source>
</evidence>
<evidence type="ECO:0000256" key="2">
    <source>
        <dbReference type="ARBA" id="ARBA00023235"/>
    </source>
</evidence>
<organism evidence="3 4">
    <name type="scientific">Chitinophaga pinensis (strain ATCC 43595 / DSM 2588 / LMG 13176 / NBRC 15968 / NCIMB 11800 / UQM 2034)</name>
    <dbReference type="NCBI Taxonomy" id="485918"/>
    <lineage>
        <taxon>Bacteria</taxon>
        <taxon>Pseudomonadati</taxon>
        <taxon>Bacteroidota</taxon>
        <taxon>Chitinophagia</taxon>
        <taxon>Chitinophagales</taxon>
        <taxon>Chitinophagaceae</taxon>
        <taxon>Chitinophaga</taxon>
    </lineage>
</organism>